<proteinExistence type="predicted"/>
<accession>A0A0E9TWU5</accession>
<reference evidence="1" key="1">
    <citation type="submission" date="2014-11" db="EMBL/GenBank/DDBJ databases">
        <authorList>
            <person name="Amaro Gonzalez C."/>
        </authorList>
    </citation>
    <scope>NUCLEOTIDE SEQUENCE</scope>
</reference>
<protein>
    <submittedName>
        <fullName evidence="1">Uncharacterized protein</fullName>
    </submittedName>
</protein>
<name>A0A0E9TWU5_ANGAN</name>
<organism evidence="1">
    <name type="scientific">Anguilla anguilla</name>
    <name type="common">European freshwater eel</name>
    <name type="synonym">Muraena anguilla</name>
    <dbReference type="NCBI Taxonomy" id="7936"/>
    <lineage>
        <taxon>Eukaryota</taxon>
        <taxon>Metazoa</taxon>
        <taxon>Chordata</taxon>
        <taxon>Craniata</taxon>
        <taxon>Vertebrata</taxon>
        <taxon>Euteleostomi</taxon>
        <taxon>Actinopterygii</taxon>
        <taxon>Neopterygii</taxon>
        <taxon>Teleostei</taxon>
        <taxon>Anguilliformes</taxon>
        <taxon>Anguillidae</taxon>
        <taxon>Anguilla</taxon>
    </lineage>
</organism>
<sequence length="35" mass="3749">MHIGNNLDTAVRCAIIVPCVVNLACTGLKRHPSCK</sequence>
<dbReference type="EMBL" id="GBXM01051202">
    <property type="protein sequence ID" value="JAH57375.1"/>
    <property type="molecule type" value="Transcribed_RNA"/>
</dbReference>
<reference evidence="1" key="2">
    <citation type="journal article" date="2015" name="Fish Shellfish Immunol.">
        <title>Early steps in the European eel (Anguilla anguilla)-Vibrio vulnificus interaction in the gills: Role of the RtxA13 toxin.</title>
        <authorList>
            <person name="Callol A."/>
            <person name="Pajuelo D."/>
            <person name="Ebbesson L."/>
            <person name="Teles M."/>
            <person name="MacKenzie S."/>
            <person name="Amaro C."/>
        </authorList>
    </citation>
    <scope>NUCLEOTIDE SEQUENCE</scope>
</reference>
<evidence type="ECO:0000313" key="1">
    <source>
        <dbReference type="EMBL" id="JAH57375.1"/>
    </source>
</evidence>
<dbReference type="AlphaFoldDB" id="A0A0E9TWU5"/>